<dbReference type="AlphaFoldDB" id="A0AAX6FC25"/>
<dbReference type="SUPFAM" id="SSF53613">
    <property type="entry name" value="Ribokinase-like"/>
    <property type="match status" value="1"/>
</dbReference>
<protein>
    <submittedName>
        <fullName evidence="5">Inositol 3-kinase</fullName>
    </submittedName>
</protein>
<keyword evidence="2" id="KW-0808">Transferase</keyword>
<sequence>MVQQIADAGESDGHVQNPNPSPLGLVVGNYCHDVLFRDSEPMAKSLGGAASFISNVLDPFFLPIPSLSLHFVSKAGSDFAYPSLVHRHPPIVSPSSPTTLFHAHLCSADAGARTLRRVSACDPIAPTEIPDCRFHFGVAAAVAGEISPETLSKMSDLCRVLLVDAQGLIRKFDPADGSVALVPLSETEFAPLLPRVSFLKASAEEAPFLDLAEARKACCVIVTDGGEGCRVWWRDGEAKVAPFPATEVDPTGAGDSFLGGFVVGLASGLAVPDAALLGNFFGSLTVGQIGIPKFDPTMLQNVKKELERRTRHAAPCWRNTAVNFQKSDMHEEFHAFLSEAAKHHMYCSTNHIDDQDNNIHK</sequence>
<accession>A0AAX6FC25</accession>
<dbReference type="InterPro" id="IPR050306">
    <property type="entry name" value="PfkB_Carbo_kinase"/>
</dbReference>
<dbReference type="PANTHER" id="PTHR43085:SF13">
    <property type="entry name" value="INOSITOL 3-KINASE"/>
    <property type="match status" value="1"/>
</dbReference>
<comment type="similarity">
    <text evidence="1">Belongs to the carbohydrate kinase PfkB family.</text>
</comment>
<dbReference type="InterPro" id="IPR029056">
    <property type="entry name" value="Ribokinase-like"/>
</dbReference>
<evidence type="ECO:0000313" key="6">
    <source>
        <dbReference type="Proteomes" id="UP001140949"/>
    </source>
</evidence>
<gene>
    <name evidence="5" type="ORF">M6B38_142115</name>
</gene>
<name>A0AAX6FC25_IRIPA</name>
<evidence type="ECO:0000256" key="3">
    <source>
        <dbReference type="ARBA" id="ARBA00022777"/>
    </source>
</evidence>
<dbReference type="PROSITE" id="PS00584">
    <property type="entry name" value="PFKB_KINASES_2"/>
    <property type="match status" value="1"/>
</dbReference>
<dbReference type="Gene3D" id="3.40.1190.20">
    <property type="match status" value="1"/>
</dbReference>
<dbReference type="EMBL" id="JANAVB010030220">
    <property type="protein sequence ID" value="KAJ6813571.1"/>
    <property type="molecule type" value="Genomic_DNA"/>
</dbReference>
<dbReference type="InterPro" id="IPR011611">
    <property type="entry name" value="PfkB_dom"/>
</dbReference>
<evidence type="ECO:0000259" key="4">
    <source>
        <dbReference type="Pfam" id="PF00294"/>
    </source>
</evidence>
<reference evidence="5" key="1">
    <citation type="journal article" date="2023" name="GigaByte">
        <title>Genome assembly of the bearded iris, Iris pallida Lam.</title>
        <authorList>
            <person name="Bruccoleri R.E."/>
            <person name="Oakeley E.J."/>
            <person name="Faust A.M.E."/>
            <person name="Altorfer M."/>
            <person name="Dessus-Babus S."/>
            <person name="Burckhardt D."/>
            <person name="Oertli M."/>
            <person name="Naumann U."/>
            <person name="Petersen F."/>
            <person name="Wong J."/>
        </authorList>
    </citation>
    <scope>NUCLEOTIDE SEQUENCE</scope>
    <source>
        <strain evidence="5">GSM-AAB239-AS_SAM_17_03QT</strain>
    </source>
</reference>
<feature type="domain" description="Carbohydrate kinase PfkB" evidence="4">
    <location>
        <begin position="213"/>
        <end position="290"/>
    </location>
</feature>
<organism evidence="5 6">
    <name type="scientific">Iris pallida</name>
    <name type="common">Sweet iris</name>
    <dbReference type="NCBI Taxonomy" id="29817"/>
    <lineage>
        <taxon>Eukaryota</taxon>
        <taxon>Viridiplantae</taxon>
        <taxon>Streptophyta</taxon>
        <taxon>Embryophyta</taxon>
        <taxon>Tracheophyta</taxon>
        <taxon>Spermatophyta</taxon>
        <taxon>Magnoliopsida</taxon>
        <taxon>Liliopsida</taxon>
        <taxon>Asparagales</taxon>
        <taxon>Iridaceae</taxon>
        <taxon>Iridoideae</taxon>
        <taxon>Irideae</taxon>
        <taxon>Iris</taxon>
    </lineage>
</organism>
<comment type="caution">
    <text evidence="5">The sequence shown here is derived from an EMBL/GenBank/DDBJ whole genome shotgun (WGS) entry which is preliminary data.</text>
</comment>
<dbReference type="GO" id="GO:0010264">
    <property type="term" value="P:myo-inositol hexakisphosphate biosynthetic process"/>
    <property type="evidence" value="ECO:0007669"/>
    <property type="project" value="TreeGrafter"/>
</dbReference>
<dbReference type="Pfam" id="PF00294">
    <property type="entry name" value="PfkB"/>
    <property type="match status" value="1"/>
</dbReference>
<evidence type="ECO:0000313" key="5">
    <source>
        <dbReference type="EMBL" id="KAJ6813571.1"/>
    </source>
</evidence>
<keyword evidence="3" id="KW-0418">Kinase</keyword>
<dbReference type="InterPro" id="IPR002173">
    <property type="entry name" value="Carboh/pur_kinase_PfkB_CS"/>
</dbReference>
<keyword evidence="6" id="KW-1185">Reference proteome</keyword>
<dbReference type="PANTHER" id="PTHR43085">
    <property type="entry name" value="HEXOKINASE FAMILY MEMBER"/>
    <property type="match status" value="1"/>
</dbReference>
<evidence type="ECO:0000256" key="2">
    <source>
        <dbReference type="ARBA" id="ARBA00022679"/>
    </source>
</evidence>
<proteinExistence type="inferred from homology"/>
<dbReference type="Proteomes" id="UP001140949">
    <property type="component" value="Unassembled WGS sequence"/>
</dbReference>
<dbReference type="GO" id="GO:0016301">
    <property type="term" value="F:kinase activity"/>
    <property type="evidence" value="ECO:0007669"/>
    <property type="project" value="UniProtKB-KW"/>
</dbReference>
<evidence type="ECO:0000256" key="1">
    <source>
        <dbReference type="ARBA" id="ARBA00010688"/>
    </source>
</evidence>
<reference evidence="5" key="2">
    <citation type="submission" date="2023-04" db="EMBL/GenBank/DDBJ databases">
        <authorList>
            <person name="Bruccoleri R.E."/>
            <person name="Oakeley E.J."/>
            <person name="Faust A.-M."/>
            <person name="Dessus-Babus S."/>
            <person name="Altorfer M."/>
            <person name="Burckhardt D."/>
            <person name="Oertli M."/>
            <person name="Naumann U."/>
            <person name="Petersen F."/>
            <person name="Wong J."/>
        </authorList>
    </citation>
    <scope>NUCLEOTIDE SEQUENCE</scope>
    <source>
        <strain evidence="5">GSM-AAB239-AS_SAM_17_03QT</strain>
        <tissue evidence="5">Leaf</tissue>
    </source>
</reference>